<organism evidence="1">
    <name type="scientific">marine sediment metagenome</name>
    <dbReference type="NCBI Taxonomy" id="412755"/>
    <lineage>
        <taxon>unclassified sequences</taxon>
        <taxon>metagenomes</taxon>
        <taxon>ecological metagenomes</taxon>
    </lineage>
</organism>
<dbReference type="EMBL" id="BART01013216">
    <property type="protein sequence ID" value="GAG89337.1"/>
    <property type="molecule type" value="Genomic_DNA"/>
</dbReference>
<evidence type="ECO:0000313" key="1">
    <source>
        <dbReference type="EMBL" id="GAG89337.1"/>
    </source>
</evidence>
<comment type="caution">
    <text evidence="1">The sequence shown here is derived from an EMBL/GenBank/DDBJ whole genome shotgun (WGS) entry which is preliminary data.</text>
</comment>
<dbReference type="AlphaFoldDB" id="X1C7P9"/>
<name>X1C7P9_9ZZZZ</name>
<proteinExistence type="predicted"/>
<protein>
    <submittedName>
        <fullName evidence="1">Uncharacterized protein</fullName>
    </submittedName>
</protein>
<feature type="non-terminal residue" evidence="1">
    <location>
        <position position="1"/>
    </location>
</feature>
<reference evidence="1" key="1">
    <citation type="journal article" date="2014" name="Front. Microbiol.">
        <title>High frequency of phylogenetically diverse reductive dehalogenase-homologous genes in deep subseafloor sedimentary metagenomes.</title>
        <authorList>
            <person name="Kawai M."/>
            <person name="Futagami T."/>
            <person name="Toyoda A."/>
            <person name="Takaki Y."/>
            <person name="Nishi S."/>
            <person name="Hori S."/>
            <person name="Arai W."/>
            <person name="Tsubouchi T."/>
            <person name="Morono Y."/>
            <person name="Uchiyama I."/>
            <person name="Ito T."/>
            <person name="Fujiyama A."/>
            <person name="Inagaki F."/>
            <person name="Takami H."/>
        </authorList>
    </citation>
    <scope>NUCLEOTIDE SEQUENCE</scope>
    <source>
        <strain evidence="1">Expedition CK06-06</strain>
    </source>
</reference>
<gene>
    <name evidence="1" type="ORF">S01H4_27156</name>
</gene>
<sequence length="59" mass="7061">NTYGLFMDLSYNEKPNTPKRYFINGKLYEDWANVPKSYKIYLPPDPIPNPNDEKIRFSF</sequence>
<accession>X1C7P9</accession>